<dbReference type="EMBL" id="JACCCZ010000001">
    <property type="protein sequence ID" value="NYG04092.1"/>
    <property type="molecule type" value="Genomic_DNA"/>
</dbReference>
<evidence type="ECO:0000259" key="3">
    <source>
        <dbReference type="Pfam" id="PF00534"/>
    </source>
</evidence>
<gene>
    <name evidence="5" type="ORF">HDA37_004377</name>
</gene>
<reference evidence="5 6" key="1">
    <citation type="submission" date="2020-07" db="EMBL/GenBank/DDBJ databases">
        <title>Sequencing the genomes of 1000 actinobacteria strains.</title>
        <authorList>
            <person name="Klenk H.-P."/>
        </authorList>
    </citation>
    <scope>NUCLEOTIDE SEQUENCE [LARGE SCALE GENOMIC DNA]</scope>
    <source>
        <strain evidence="5 6">DSM 44749</strain>
    </source>
</reference>
<dbReference type="InterPro" id="IPR001296">
    <property type="entry name" value="Glyco_trans_1"/>
</dbReference>
<accession>A0A852WFE3</accession>
<comment type="caution">
    <text evidence="5">The sequence shown here is derived from an EMBL/GenBank/DDBJ whole genome shotgun (WGS) entry which is preliminary data.</text>
</comment>
<dbReference type="PANTHER" id="PTHR12526">
    <property type="entry name" value="GLYCOSYLTRANSFERASE"/>
    <property type="match status" value="1"/>
</dbReference>
<sequence>MTRSAETVSAVGVIDPVPSRQGITTARRLPTIDALEVADGERTADPLRVAVVAPPWLELPPAAYGGVESMCSDLVNALVQRGVEVTLLAPGRHGTAAAFQSTGPVADPRLMGQALPEVVQAAQLPELLADLAVDVVHDNTLAGPLITASNELPAVVTAHGPVCGGLGGYYRTLSTRASLVALSRAQRESLPTARWAATVPNGVRPERFPFRAAKGDYAVFLGRISPDKGPVWAIDAARAAGIPLVMAAKCREDVELAYFEHAVAPRLGGDVEWIGEVGGRRKVELLAGARCLLFPIDWEEPFGLVMIEAMACGTPVVALRRGAVPEVVGNGRTGWVCDRPEELPAALLRAHELDPRVCRATVEDRFSDTALAAGYERVYRRAAATGERLAASRPAS</sequence>
<name>A0A852WFE3_PSEA5</name>
<dbReference type="Gene3D" id="3.40.50.2000">
    <property type="entry name" value="Glycogen Phosphorylase B"/>
    <property type="match status" value="2"/>
</dbReference>
<evidence type="ECO:0000256" key="2">
    <source>
        <dbReference type="ARBA" id="ARBA00022679"/>
    </source>
</evidence>
<proteinExistence type="predicted"/>
<evidence type="ECO:0000256" key="1">
    <source>
        <dbReference type="ARBA" id="ARBA00022676"/>
    </source>
</evidence>
<dbReference type="Pfam" id="PF00534">
    <property type="entry name" value="Glycos_transf_1"/>
    <property type="match status" value="1"/>
</dbReference>
<dbReference type="Proteomes" id="UP000549695">
    <property type="component" value="Unassembled WGS sequence"/>
</dbReference>
<keyword evidence="2" id="KW-0808">Transferase</keyword>
<dbReference type="PANTHER" id="PTHR12526:SF595">
    <property type="entry name" value="BLL5217 PROTEIN"/>
    <property type="match status" value="1"/>
</dbReference>
<evidence type="ECO:0000259" key="4">
    <source>
        <dbReference type="Pfam" id="PF13439"/>
    </source>
</evidence>
<dbReference type="SUPFAM" id="SSF53756">
    <property type="entry name" value="UDP-Glycosyltransferase/glycogen phosphorylase"/>
    <property type="match status" value="1"/>
</dbReference>
<feature type="domain" description="Glycosyl transferase family 1" evidence="3">
    <location>
        <begin position="213"/>
        <end position="349"/>
    </location>
</feature>
<dbReference type="Pfam" id="PF13439">
    <property type="entry name" value="Glyco_transf_4"/>
    <property type="match status" value="1"/>
</dbReference>
<dbReference type="CDD" id="cd03802">
    <property type="entry name" value="GT4_AviGT4-like"/>
    <property type="match status" value="1"/>
</dbReference>
<dbReference type="GO" id="GO:0016757">
    <property type="term" value="F:glycosyltransferase activity"/>
    <property type="evidence" value="ECO:0007669"/>
    <property type="project" value="UniProtKB-KW"/>
</dbReference>
<dbReference type="InterPro" id="IPR028098">
    <property type="entry name" value="Glyco_trans_4-like_N"/>
</dbReference>
<feature type="domain" description="Glycosyltransferase subfamily 4-like N-terminal" evidence="4">
    <location>
        <begin position="64"/>
        <end position="207"/>
    </location>
</feature>
<dbReference type="GeneID" id="98054065"/>
<keyword evidence="6" id="KW-1185">Reference proteome</keyword>
<evidence type="ECO:0000313" key="6">
    <source>
        <dbReference type="Proteomes" id="UP000549695"/>
    </source>
</evidence>
<keyword evidence="1" id="KW-0328">Glycosyltransferase</keyword>
<evidence type="ECO:0000313" key="5">
    <source>
        <dbReference type="EMBL" id="NYG04092.1"/>
    </source>
</evidence>
<dbReference type="AlphaFoldDB" id="A0A852WFE3"/>
<organism evidence="5 6">
    <name type="scientific">Pseudonocardia alni</name>
    <name type="common">Amycolata alni</name>
    <dbReference type="NCBI Taxonomy" id="33907"/>
    <lineage>
        <taxon>Bacteria</taxon>
        <taxon>Bacillati</taxon>
        <taxon>Actinomycetota</taxon>
        <taxon>Actinomycetes</taxon>
        <taxon>Pseudonocardiales</taxon>
        <taxon>Pseudonocardiaceae</taxon>
        <taxon>Pseudonocardia</taxon>
    </lineage>
</organism>
<dbReference type="RefSeq" id="WP_253066679.1">
    <property type="nucleotide sequence ID" value="NZ_BAAAJZ010000003.1"/>
</dbReference>
<protein>
    <submittedName>
        <fullName evidence="5">Glycosyltransferase involved in cell wall biosynthesis</fullName>
    </submittedName>
</protein>